<dbReference type="Proteomes" id="UP000229287">
    <property type="component" value="Segment"/>
</dbReference>
<reference evidence="2 3" key="1">
    <citation type="submission" date="2015-11" db="EMBL/GenBank/DDBJ databases">
        <authorList>
            <person name="Terry K."/>
            <person name="Dunbar D."/>
            <person name="Bradley K.W."/>
            <person name="Asai D.J."/>
            <person name="Bowman C.A."/>
            <person name="Russell D.A."/>
            <person name="Pope W.H."/>
            <person name="Jacobs-Sera D."/>
            <person name="Hendrix R.W."/>
            <person name="Hatfull G.F."/>
        </authorList>
    </citation>
    <scope>NUCLEOTIDE SEQUENCE [LARGE SCALE GENOMIC DNA]</scope>
</reference>
<keyword evidence="1" id="KW-0812">Transmembrane</keyword>
<organism evidence="2 3">
    <name type="scientific">Arthrobacter phage PrincessTrina</name>
    <dbReference type="NCBI Taxonomy" id="1772328"/>
    <lineage>
        <taxon>Viruses</taxon>
        <taxon>Duplodnaviria</taxon>
        <taxon>Heunggongvirae</taxon>
        <taxon>Uroviricota</taxon>
        <taxon>Caudoviricetes</taxon>
        <taxon>Klausavirus</taxon>
        <taxon>Klausavirus princesstrina</taxon>
    </lineage>
</organism>
<proteinExistence type="predicted"/>
<sequence>MSAPQLLNLASALALCVATWLAFFAAWNSNQPRPAWGSKPAGVALLVACVLGLAALLTGLFV</sequence>
<accession>A0A0U4JIY4</accession>
<protein>
    <submittedName>
        <fullName evidence="2">Membrane protein</fullName>
    </submittedName>
</protein>
<keyword evidence="3" id="KW-1185">Reference proteome</keyword>
<feature type="transmembrane region" description="Helical" evidence="1">
    <location>
        <begin position="41"/>
        <end position="61"/>
    </location>
</feature>
<evidence type="ECO:0000256" key="1">
    <source>
        <dbReference type="SAM" id="Phobius"/>
    </source>
</evidence>
<name>A0A0U4JIY4_9CAUD</name>
<evidence type="ECO:0000313" key="3">
    <source>
        <dbReference type="Proteomes" id="UP000229287"/>
    </source>
</evidence>
<gene>
    <name evidence="2" type="primary">63</name>
    <name evidence="2" type="ORF">PRINCESSTRINA_63</name>
</gene>
<dbReference type="KEGG" id="vg:40093136"/>
<dbReference type="GeneID" id="40093136"/>
<dbReference type="RefSeq" id="YP_009616637.1">
    <property type="nucleotide sequence ID" value="NC_042053.1"/>
</dbReference>
<evidence type="ECO:0000313" key="2">
    <source>
        <dbReference type="EMBL" id="ALY09908.1"/>
    </source>
</evidence>
<keyword evidence="1" id="KW-0472">Membrane</keyword>
<keyword evidence="1" id="KW-1133">Transmembrane helix</keyword>
<feature type="transmembrane region" description="Helical" evidence="1">
    <location>
        <begin position="6"/>
        <end position="29"/>
    </location>
</feature>
<dbReference type="EMBL" id="KU160660">
    <property type="protein sequence ID" value="ALY09908.1"/>
    <property type="molecule type" value="Genomic_DNA"/>
</dbReference>